<dbReference type="HOGENOM" id="CLU_070764_0_0_5"/>
<dbReference type="InterPro" id="IPR016446">
    <property type="entry name" value="Flavin_OxRdtase_Frp"/>
</dbReference>
<dbReference type="STRING" id="488538.SAR116_1218"/>
<keyword evidence="8" id="KW-1185">Reference proteome</keyword>
<name>D5BT64_PUNMI</name>
<dbReference type="eggNOG" id="COG0778">
    <property type="taxonomic scope" value="Bacteria"/>
</dbReference>
<dbReference type="EMBL" id="CP001751">
    <property type="protein sequence ID" value="ADE39461.1"/>
    <property type="molecule type" value="Genomic_DNA"/>
</dbReference>
<keyword evidence="5" id="KW-0521">NADP</keyword>
<protein>
    <submittedName>
        <fullName evidence="7">Nitroreductase</fullName>
        <ecNumber evidence="7">1.-.-.-</ecNumber>
    </submittedName>
</protein>
<evidence type="ECO:0000256" key="1">
    <source>
        <dbReference type="ARBA" id="ARBA00008366"/>
    </source>
</evidence>
<comment type="similarity">
    <text evidence="1 5">Belongs to the flavin oxidoreductase frp family.</text>
</comment>
<dbReference type="InterPro" id="IPR000415">
    <property type="entry name" value="Nitroreductase-like"/>
</dbReference>
<dbReference type="Proteomes" id="UP000007460">
    <property type="component" value="Chromosome"/>
</dbReference>
<gene>
    <name evidence="7" type="ordered locus">SAR116_1218</name>
</gene>
<dbReference type="GO" id="GO:0016491">
    <property type="term" value="F:oxidoreductase activity"/>
    <property type="evidence" value="ECO:0007669"/>
    <property type="project" value="UniProtKB-UniRule"/>
</dbReference>
<feature type="domain" description="Nitroreductase" evidence="6">
    <location>
        <begin position="9"/>
        <end position="163"/>
    </location>
</feature>
<dbReference type="Gene3D" id="3.40.109.10">
    <property type="entry name" value="NADH Oxidase"/>
    <property type="match status" value="1"/>
</dbReference>
<sequence>MNQTIDILMAHKSIRKFTDEPIGNDVLQTIVKAGQAAASSSFLQGVTIIRVTDMTKRKQLAAVAGNQAQVMSAPEFLVFCADLNRPIKCCEAHGGTPTKGFTEQFIISTVDTALYAQNVVVAAEALGLGICYIGAIRNDPSETSALLKLPLNVYPVFGLCIGHPAENPEVKPRLPLSVILKDNIYDASEEAEQIDAYDSIAREYYATRSGNKKSQSWSEQMAGLLEKESRPHMKQFLADQGFEMK</sequence>
<evidence type="ECO:0000313" key="7">
    <source>
        <dbReference type="EMBL" id="ADE39461.1"/>
    </source>
</evidence>
<keyword evidence="3 5" id="KW-0288">FMN</keyword>
<evidence type="ECO:0000256" key="4">
    <source>
        <dbReference type="ARBA" id="ARBA00023002"/>
    </source>
</evidence>
<dbReference type="CDD" id="cd02146">
    <property type="entry name" value="NfsA-like"/>
    <property type="match status" value="1"/>
</dbReference>
<proteinExistence type="inferred from homology"/>
<dbReference type="PANTHER" id="PTHR43425">
    <property type="entry name" value="OXYGEN-INSENSITIVE NADPH NITROREDUCTASE"/>
    <property type="match status" value="1"/>
</dbReference>
<dbReference type="RefSeq" id="WP_013046090.1">
    <property type="nucleotide sequence ID" value="NC_014010.1"/>
</dbReference>
<evidence type="ECO:0000313" key="8">
    <source>
        <dbReference type="Proteomes" id="UP000007460"/>
    </source>
</evidence>
<dbReference type="NCBIfam" id="NF008033">
    <property type="entry name" value="PRK10765.1"/>
    <property type="match status" value="1"/>
</dbReference>
<evidence type="ECO:0000256" key="5">
    <source>
        <dbReference type="PIRNR" id="PIRNR005426"/>
    </source>
</evidence>
<dbReference type="PANTHER" id="PTHR43425:SF2">
    <property type="entry name" value="OXYGEN-INSENSITIVE NADPH NITROREDUCTASE"/>
    <property type="match status" value="1"/>
</dbReference>
<keyword evidence="4 5" id="KW-0560">Oxidoreductase</keyword>
<dbReference type="PIRSF" id="PIRSF005426">
    <property type="entry name" value="Frp"/>
    <property type="match status" value="1"/>
</dbReference>
<dbReference type="EC" id="1.-.-.-" evidence="7"/>
<dbReference type="Pfam" id="PF00881">
    <property type="entry name" value="Nitroreductase"/>
    <property type="match status" value="1"/>
</dbReference>
<organism evidence="7 8">
    <name type="scientific">Puniceispirillum marinum (strain IMCC1322)</name>
    <dbReference type="NCBI Taxonomy" id="488538"/>
    <lineage>
        <taxon>Bacteria</taxon>
        <taxon>Pseudomonadati</taxon>
        <taxon>Pseudomonadota</taxon>
        <taxon>Alphaproteobacteria</taxon>
        <taxon>Candidatus Puniceispirillales</taxon>
        <taxon>Candidatus Puniceispirillaceae</taxon>
        <taxon>Candidatus Puniceispirillum</taxon>
    </lineage>
</organism>
<dbReference type="InterPro" id="IPR029479">
    <property type="entry name" value="Nitroreductase"/>
</dbReference>
<evidence type="ECO:0000256" key="2">
    <source>
        <dbReference type="ARBA" id="ARBA00022630"/>
    </source>
</evidence>
<evidence type="ECO:0000256" key="3">
    <source>
        <dbReference type="ARBA" id="ARBA00022643"/>
    </source>
</evidence>
<accession>D5BT64</accession>
<dbReference type="KEGG" id="apb:SAR116_1218"/>
<dbReference type="OrthoDB" id="3181400at2"/>
<reference evidence="7 8" key="1">
    <citation type="journal article" date="2010" name="J. Bacteriol.">
        <title>Complete genome sequence of "Candidatus Puniceispirillum marinum" IMCC1322, a representative of the SAR116 clade in the Alphaproteobacteria.</title>
        <authorList>
            <person name="Oh H.M."/>
            <person name="Kwon K.K."/>
            <person name="Kang I."/>
            <person name="Kang S.G."/>
            <person name="Lee J.H."/>
            <person name="Kim S.J."/>
            <person name="Cho J.C."/>
        </authorList>
    </citation>
    <scope>NUCLEOTIDE SEQUENCE [LARGE SCALE GENOMIC DNA]</scope>
    <source>
        <strain evidence="7 8">IMCC1322</strain>
    </source>
</reference>
<keyword evidence="2 5" id="KW-0285">Flavoprotein</keyword>
<dbReference type="SUPFAM" id="SSF55469">
    <property type="entry name" value="FMN-dependent nitroreductase-like"/>
    <property type="match status" value="1"/>
</dbReference>
<dbReference type="AlphaFoldDB" id="D5BT64"/>
<evidence type="ECO:0000259" key="6">
    <source>
        <dbReference type="Pfam" id="PF00881"/>
    </source>
</evidence>